<proteinExistence type="predicted"/>
<comment type="caution">
    <text evidence="1">The sequence shown here is derived from an EMBL/GenBank/DDBJ whole genome shotgun (WGS) entry which is preliminary data.</text>
</comment>
<reference evidence="1 2" key="1">
    <citation type="submission" date="2019-11" db="EMBL/GenBank/DDBJ databases">
        <title>Whole genome sequence of Oryza granulata.</title>
        <authorList>
            <person name="Li W."/>
        </authorList>
    </citation>
    <scope>NUCLEOTIDE SEQUENCE [LARGE SCALE GENOMIC DNA]</scope>
    <source>
        <strain evidence="2">cv. Menghai</strain>
        <tissue evidence="1">Leaf</tissue>
    </source>
</reference>
<evidence type="ECO:0000313" key="1">
    <source>
        <dbReference type="EMBL" id="KAF0922876.1"/>
    </source>
</evidence>
<dbReference type="AlphaFoldDB" id="A0A6G1EE62"/>
<sequence>MRLGSLVAELHELGENIEEVRVVKKLLRVVPVKYNQVALSIEMLMDLNMMSLEELVGRL</sequence>
<dbReference type="EMBL" id="SPHZ02000003">
    <property type="protein sequence ID" value="KAF0922876.1"/>
    <property type="molecule type" value="Genomic_DNA"/>
</dbReference>
<keyword evidence="2" id="KW-1185">Reference proteome</keyword>
<dbReference type="Pfam" id="PF14223">
    <property type="entry name" value="Retrotran_gag_2"/>
    <property type="match status" value="1"/>
</dbReference>
<gene>
    <name evidence="1" type="ORF">E2562_002125</name>
</gene>
<evidence type="ECO:0000313" key="2">
    <source>
        <dbReference type="Proteomes" id="UP000479710"/>
    </source>
</evidence>
<dbReference type="Proteomes" id="UP000479710">
    <property type="component" value="Unassembled WGS sequence"/>
</dbReference>
<name>A0A6G1EE62_9ORYZ</name>
<accession>A0A6G1EE62</accession>
<organism evidence="1 2">
    <name type="scientific">Oryza meyeriana var. granulata</name>
    <dbReference type="NCBI Taxonomy" id="110450"/>
    <lineage>
        <taxon>Eukaryota</taxon>
        <taxon>Viridiplantae</taxon>
        <taxon>Streptophyta</taxon>
        <taxon>Embryophyta</taxon>
        <taxon>Tracheophyta</taxon>
        <taxon>Spermatophyta</taxon>
        <taxon>Magnoliopsida</taxon>
        <taxon>Liliopsida</taxon>
        <taxon>Poales</taxon>
        <taxon>Poaceae</taxon>
        <taxon>BOP clade</taxon>
        <taxon>Oryzoideae</taxon>
        <taxon>Oryzeae</taxon>
        <taxon>Oryzinae</taxon>
        <taxon>Oryza</taxon>
        <taxon>Oryza meyeriana</taxon>
    </lineage>
</organism>
<protein>
    <submittedName>
        <fullName evidence="1">Uncharacterized protein</fullName>
    </submittedName>
</protein>